<evidence type="ECO:0000313" key="1">
    <source>
        <dbReference type="EMBL" id="KAH0627792.1"/>
    </source>
</evidence>
<keyword evidence="2" id="KW-1185">Reference proteome</keyword>
<dbReference type="InterPro" id="IPR036940">
    <property type="entry name" value="PI3/4_kinase_cat_sf"/>
</dbReference>
<protein>
    <submittedName>
        <fullName evidence="1">Uncharacterized protein</fullName>
    </submittedName>
</protein>
<organism evidence="1 2">
    <name type="scientific">Phrynosoma platyrhinos</name>
    <name type="common">Desert horned lizard</name>
    <dbReference type="NCBI Taxonomy" id="52577"/>
    <lineage>
        <taxon>Eukaryota</taxon>
        <taxon>Metazoa</taxon>
        <taxon>Chordata</taxon>
        <taxon>Craniata</taxon>
        <taxon>Vertebrata</taxon>
        <taxon>Euteleostomi</taxon>
        <taxon>Lepidosauria</taxon>
        <taxon>Squamata</taxon>
        <taxon>Bifurcata</taxon>
        <taxon>Unidentata</taxon>
        <taxon>Episquamata</taxon>
        <taxon>Toxicofera</taxon>
        <taxon>Iguania</taxon>
        <taxon>Phrynosomatidae</taxon>
        <taxon>Phrynosomatinae</taxon>
        <taxon>Phrynosoma</taxon>
    </lineage>
</organism>
<proteinExistence type="predicted"/>
<comment type="caution">
    <text evidence="1">The sequence shown here is derived from an EMBL/GenBank/DDBJ whole genome shotgun (WGS) entry which is preliminary data.</text>
</comment>
<sequence length="77" mass="9006">MVLPVLFSFQVQDKFRLDLSDEEAVHYMQSLIDESVHALFAAMVEQIHKFAQDYSEVGLFIMSRRCGDNYLNFFNPL</sequence>
<dbReference type="Gene3D" id="1.10.1070.11">
    <property type="entry name" value="Phosphatidylinositol 3-/4-kinase, catalytic domain"/>
    <property type="match status" value="1"/>
</dbReference>
<evidence type="ECO:0000313" key="2">
    <source>
        <dbReference type="Proteomes" id="UP000826234"/>
    </source>
</evidence>
<reference evidence="1 2" key="1">
    <citation type="journal article" date="2022" name="Gigascience">
        <title>A chromosome-level genome assembly and annotation of the desert horned lizard, Phrynosoma platyrhinos, provides insight into chromosomal rearrangements among reptiles.</title>
        <authorList>
            <person name="Koochekian N."/>
            <person name="Ascanio A."/>
            <person name="Farleigh K."/>
            <person name="Card D.C."/>
            <person name="Schield D.R."/>
            <person name="Castoe T.A."/>
            <person name="Jezkova T."/>
        </authorList>
    </citation>
    <scope>NUCLEOTIDE SEQUENCE [LARGE SCALE GENOMIC DNA]</scope>
    <source>
        <strain evidence="1">NK-2021</strain>
    </source>
</reference>
<gene>
    <name evidence="1" type="ORF">JD844_008163</name>
</gene>
<dbReference type="Proteomes" id="UP000826234">
    <property type="component" value="Unassembled WGS sequence"/>
</dbReference>
<dbReference type="EMBL" id="JAIPUX010000439">
    <property type="protein sequence ID" value="KAH0627792.1"/>
    <property type="molecule type" value="Genomic_DNA"/>
</dbReference>
<name>A0ABQ7TDJ5_PHRPL</name>
<accession>A0ABQ7TDJ5</accession>